<dbReference type="Proteomes" id="UP001154282">
    <property type="component" value="Unassembled WGS sequence"/>
</dbReference>
<gene>
    <name evidence="1" type="ORF">LITE_LOCUS47658</name>
</gene>
<evidence type="ECO:0000313" key="1">
    <source>
        <dbReference type="EMBL" id="CAI0555593.1"/>
    </source>
</evidence>
<proteinExistence type="predicted"/>
<accession>A0AAV0RDD6</accession>
<dbReference type="AlphaFoldDB" id="A0AAV0RDD6"/>
<organism evidence="1 2">
    <name type="scientific">Linum tenue</name>
    <dbReference type="NCBI Taxonomy" id="586396"/>
    <lineage>
        <taxon>Eukaryota</taxon>
        <taxon>Viridiplantae</taxon>
        <taxon>Streptophyta</taxon>
        <taxon>Embryophyta</taxon>
        <taxon>Tracheophyta</taxon>
        <taxon>Spermatophyta</taxon>
        <taxon>Magnoliopsida</taxon>
        <taxon>eudicotyledons</taxon>
        <taxon>Gunneridae</taxon>
        <taxon>Pentapetalae</taxon>
        <taxon>rosids</taxon>
        <taxon>fabids</taxon>
        <taxon>Malpighiales</taxon>
        <taxon>Linaceae</taxon>
        <taxon>Linum</taxon>
    </lineage>
</organism>
<evidence type="ECO:0000313" key="2">
    <source>
        <dbReference type="Proteomes" id="UP001154282"/>
    </source>
</evidence>
<keyword evidence="2" id="KW-1185">Reference proteome</keyword>
<reference evidence="1" key="1">
    <citation type="submission" date="2022-08" db="EMBL/GenBank/DDBJ databases">
        <authorList>
            <person name="Gutierrez-Valencia J."/>
        </authorList>
    </citation>
    <scope>NUCLEOTIDE SEQUENCE</scope>
</reference>
<comment type="caution">
    <text evidence="1">The sequence shown here is derived from an EMBL/GenBank/DDBJ whole genome shotgun (WGS) entry which is preliminary data.</text>
</comment>
<sequence length="96" mass="10469">MLEQPKTGKFAGQGSSCFGNGYRMGYPVFGDGAIVMAGVSPCVMRRTDHEGFQPRSSFMAAAVFRIDFEPKFAAEALRRTSQRPDPGQCIKTLSSK</sequence>
<protein>
    <submittedName>
        <fullName evidence="1">Uncharacterized protein</fullName>
    </submittedName>
</protein>
<name>A0AAV0RDD6_9ROSI</name>
<dbReference type="EMBL" id="CAMGYJ010000010">
    <property type="protein sequence ID" value="CAI0555593.1"/>
    <property type="molecule type" value="Genomic_DNA"/>
</dbReference>